<organism evidence="4">
    <name type="scientific">Anopheles braziliensis</name>
    <dbReference type="NCBI Taxonomy" id="58242"/>
    <lineage>
        <taxon>Eukaryota</taxon>
        <taxon>Metazoa</taxon>
        <taxon>Ecdysozoa</taxon>
        <taxon>Arthropoda</taxon>
        <taxon>Hexapoda</taxon>
        <taxon>Insecta</taxon>
        <taxon>Pterygota</taxon>
        <taxon>Neoptera</taxon>
        <taxon>Endopterygota</taxon>
        <taxon>Diptera</taxon>
        <taxon>Nematocera</taxon>
        <taxon>Culicoidea</taxon>
        <taxon>Culicidae</taxon>
        <taxon>Anophelinae</taxon>
        <taxon>Anopheles</taxon>
    </lineage>
</organism>
<reference evidence="4" key="1">
    <citation type="submission" date="2018-01" db="EMBL/GenBank/DDBJ databases">
        <title>An insight into the sialome of Amazonian anophelines.</title>
        <authorList>
            <person name="Ribeiro J.M."/>
            <person name="Scarpassa V."/>
            <person name="Calvo E."/>
        </authorList>
    </citation>
    <scope>NUCLEOTIDE SEQUENCE</scope>
    <source>
        <tissue evidence="4">Salivary glands</tissue>
    </source>
</reference>
<dbReference type="AlphaFoldDB" id="A0A2M3YZ94"/>
<dbReference type="CDD" id="cd14951">
    <property type="entry name" value="NHL-2_like"/>
    <property type="match status" value="1"/>
</dbReference>
<dbReference type="PANTHER" id="PTHR46388">
    <property type="entry name" value="NHL REPEAT-CONTAINING PROTEIN 2"/>
    <property type="match status" value="1"/>
</dbReference>
<evidence type="ECO:0000256" key="2">
    <source>
        <dbReference type="PROSITE-ProRule" id="PRU00504"/>
    </source>
</evidence>
<dbReference type="SUPFAM" id="SSF52833">
    <property type="entry name" value="Thioredoxin-like"/>
    <property type="match status" value="1"/>
</dbReference>
<evidence type="ECO:0000256" key="1">
    <source>
        <dbReference type="ARBA" id="ARBA00022737"/>
    </source>
</evidence>
<dbReference type="Pfam" id="PF01436">
    <property type="entry name" value="NHL"/>
    <property type="match status" value="2"/>
</dbReference>
<feature type="domain" description="Thioredoxin-like fold" evidence="3">
    <location>
        <begin position="178"/>
        <end position="271"/>
    </location>
</feature>
<dbReference type="PROSITE" id="PS51125">
    <property type="entry name" value="NHL"/>
    <property type="match status" value="1"/>
</dbReference>
<dbReference type="InterPro" id="IPR011042">
    <property type="entry name" value="6-blade_b-propeller_TolB-like"/>
</dbReference>
<accession>A0A2M3YZ94</accession>
<dbReference type="SUPFAM" id="SSF101898">
    <property type="entry name" value="NHL repeat"/>
    <property type="match status" value="1"/>
</dbReference>
<dbReference type="Pfam" id="PF13905">
    <property type="entry name" value="Thioredoxin_8"/>
    <property type="match status" value="1"/>
</dbReference>
<dbReference type="Gene3D" id="3.40.30.10">
    <property type="entry name" value="Glutaredoxin"/>
    <property type="match status" value="1"/>
</dbReference>
<dbReference type="InterPro" id="IPR045302">
    <property type="entry name" value="NHL2_NHL_rpt_dom"/>
</dbReference>
<name>A0A2M3YZ94_9DIPT</name>
<proteinExistence type="predicted"/>
<dbReference type="InterPro" id="IPR012336">
    <property type="entry name" value="Thioredoxin-like_fold"/>
</dbReference>
<dbReference type="FunFam" id="3.40.30.10:FF:000320">
    <property type="entry name" value="NHL repeat-containing protein 2"/>
    <property type="match status" value="1"/>
</dbReference>
<keyword evidence="1" id="KW-0677">Repeat</keyword>
<dbReference type="Gene3D" id="2.120.10.30">
    <property type="entry name" value="TolB, C-terminal domain"/>
    <property type="match status" value="2"/>
</dbReference>
<evidence type="ECO:0000313" key="4">
    <source>
        <dbReference type="EMBL" id="MBW21561.1"/>
    </source>
</evidence>
<dbReference type="CDD" id="cd03012">
    <property type="entry name" value="TlpA_like_DipZ_like"/>
    <property type="match status" value="1"/>
</dbReference>
<dbReference type="PANTHER" id="PTHR46388:SF2">
    <property type="entry name" value="NHL REPEAT-CONTAINING PROTEIN 2"/>
    <property type="match status" value="1"/>
</dbReference>
<sequence length="868" mass="95797">MELFVRRALPPVFHHAICQTKQSTSVTAFRRCTGGRTSPTIKTITSAQQHHPGIALASTSPFASSCRRCFHSSSFPSHRRHPLSSLLRAPSATVSKIGTRMSSSPEGQDMMEVLAGNSNQLADDICAAGNNAGKRQKLVMDYLKAADRDGKGVSAEFPDGLDWFNVTEPLTLQGSLRGKVVVLDFFTYCCINCMHILPNLKRLEHLYPIEQGLAVIGVHSAKFRNEKDSNNIRAAVERYEITHPVVNDNVMAMWRKLRVQCWPTLMILGPRANPLFVILGEGNYDDLKLYVGSAIRYYREKGELKTHSLPIDLSHTAGLASHLKFPGKVVCCEAGEEELYAVSDSGNHRILIFEPNGTVRYTIGGKSSGFVDGGFREARFNAPQGVAFRGSNELYVADNENHAIRLIDLRTRTVSTVAGNGVQGNDRTGGKKGREQALSSPWDVAVYSTRDLDMSFHVDESKAPLKDVLLIAIAGIHQIWAIFLEDTIWWKFKKYPAGSCSAIAGSGHEQNRNTSYPHSAAFAQPSGLAINREVKEVYLADSESSAIRKISLTDGKVMAVAGGDRNPLDLFAFGDVDGKGYEAKFQHPLGVAYNAKDGHIYVADTYNHKIKKIDASTNCAATCEFREANGGIKRFSEPAGLCLDRTGQLLFIADTNNHELLVASLPDGTIRPLKLHFPVPEEMDSSSADDRGTVLRSKHAIKLHSGDGKAVAMLRLLFTFTSAGKGTKLTEGAPQRWSLTLPSTDWGCEQTNGMLEDGAQSLTLPITVPQGRAVSANGNPVTIEIDFNLNLCEGDLCFPKQFTVRLDVRQEQDNDDDDDDDDVFFRNNILFEHHTQRQRQQYIDIVLVLVSRWKQPSCRNSAGERWWS</sequence>
<feature type="repeat" description="NHL" evidence="2">
    <location>
        <begin position="585"/>
        <end position="616"/>
    </location>
</feature>
<dbReference type="InterPro" id="IPR001258">
    <property type="entry name" value="NHL_repeat"/>
</dbReference>
<dbReference type="InterPro" id="IPR036249">
    <property type="entry name" value="Thioredoxin-like_sf"/>
</dbReference>
<protein>
    <submittedName>
        <fullName evidence="4">Putative nhl repeat-containing protein 2</fullName>
    </submittedName>
</protein>
<dbReference type="EMBL" id="GGFM01000810">
    <property type="protein sequence ID" value="MBW21561.1"/>
    <property type="molecule type" value="Transcribed_RNA"/>
</dbReference>
<evidence type="ECO:0000259" key="3">
    <source>
        <dbReference type="Pfam" id="PF13905"/>
    </source>
</evidence>